<evidence type="ECO:0000313" key="7">
    <source>
        <dbReference type="Proteomes" id="UP001249851"/>
    </source>
</evidence>
<comment type="similarity">
    <text evidence="1">Belongs to the TRAFAC class dynamin-like GTPase superfamily. IRG family.</text>
</comment>
<dbReference type="Gene3D" id="3.40.50.300">
    <property type="entry name" value="P-loop containing nucleotide triphosphate hydrolases"/>
    <property type="match status" value="2"/>
</dbReference>
<evidence type="ECO:0000256" key="4">
    <source>
        <dbReference type="ARBA" id="ARBA00023134"/>
    </source>
</evidence>
<dbReference type="InterPro" id="IPR027417">
    <property type="entry name" value="P-loop_NTPase"/>
</dbReference>
<dbReference type="PROSITE" id="PS51716">
    <property type="entry name" value="G_IRG"/>
    <property type="match status" value="2"/>
</dbReference>
<evidence type="ECO:0000259" key="5">
    <source>
        <dbReference type="PROSITE" id="PS51716"/>
    </source>
</evidence>
<keyword evidence="7" id="KW-1185">Reference proteome</keyword>
<proteinExistence type="inferred from homology"/>
<keyword evidence="3" id="KW-0378">Hydrolase</keyword>
<dbReference type="InterPro" id="IPR007743">
    <property type="entry name" value="Immunity-related_GTPase-like"/>
</dbReference>
<keyword evidence="4" id="KW-0342">GTP-binding</keyword>
<name>A0AAD9PXM2_ACRCE</name>
<evidence type="ECO:0000256" key="1">
    <source>
        <dbReference type="ARBA" id="ARBA00005429"/>
    </source>
</evidence>
<protein>
    <submittedName>
        <fullName evidence="6">Interferon-inducible GTPase 1</fullName>
    </submittedName>
</protein>
<dbReference type="GO" id="GO:0016020">
    <property type="term" value="C:membrane"/>
    <property type="evidence" value="ECO:0007669"/>
    <property type="project" value="InterPro"/>
</dbReference>
<organism evidence="6 7">
    <name type="scientific">Acropora cervicornis</name>
    <name type="common">Staghorn coral</name>
    <dbReference type="NCBI Taxonomy" id="6130"/>
    <lineage>
        <taxon>Eukaryota</taxon>
        <taxon>Metazoa</taxon>
        <taxon>Cnidaria</taxon>
        <taxon>Anthozoa</taxon>
        <taxon>Hexacorallia</taxon>
        <taxon>Scleractinia</taxon>
        <taxon>Astrocoeniina</taxon>
        <taxon>Acroporidae</taxon>
        <taxon>Acropora</taxon>
    </lineage>
</organism>
<dbReference type="AlphaFoldDB" id="A0AAD9PXM2"/>
<dbReference type="InterPro" id="IPR051515">
    <property type="entry name" value="IRG"/>
</dbReference>
<dbReference type="SUPFAM" id="SSF52540">
    <property type="entry name" value="P-loop containing nucleoside triphosphate hydrolases"/>
    <property type="match status" value="2"/>
</dbReference>
<dbReference type="EMBL" id="JARQWQ010000103">
    <property type="protein sequence ID" value="KAK2550965.1"/>
    <property type="molecule type" value="Genomic_DNA"/>
</dbReference>
<dbReference type="GO" id="GO:0016787">
    <property type="term" value="F:hydrolase activity"/>
    <property type="evidence" value="ECO:0007669"/>
    <property type="project" value="UniProtKB-KW"/>
</dbReference>
<dbReference type="PANTHER" id="PTHR32341:SF10">
    <property type="entry name" value="INTERFERON-INDUCIBLE GTPASE 5"/>
    <property type="match status" value="1"/>
</dbReference>
<keyword evidence="2" id="KW-0547">Nucleotide-binding</keyword>
<feature type="domain" description="IRG-type G" evidence="5">
    <location>
        <begin position="412"/>
        <end position="593"/>
    </location>
</feature>
<sequence length="768" mass="86059">MEDFSPECWDDDFVKIEMDELKHEIDESGVSNIEAFLRKRLERWREVEVNLAITGDSGSGKSSFINAIRELYEDDDGAAPVDVTECTREPTPYDHPTSSNIKFWDLPGIGTPNYPDMETYVEKVQLERYHTFLIFTATRFTTNDLLLAEKIRSMKKSFFFIRTKIDESVRAESRKRSFNEEAMLMKIRRDCAENLGDLLSNEEDIFLISNHEVDKWDFVRLTQAILDALSRYQRESLTLSLGKAITRSSAEIFQRKVNVLKGRIWLVATASAAAAMVPLPGLSLAVDAVLILRELNFYRSQLGLPEVGSDEFTKLRHATKEKVLQVGLTTAAQLSEFLAPYAAEAAVEEATRYLPYVGLAIASGMSFGATYYALYRLLGSVEDAALSHEIDESGVSNIEAFLRKRLERWREVEVNLAITGNSGSGKSSFINAIRELFEDDDGAAPVDVTECTREPTPYDHPTSSNIKFWDLPGIGTPNYPDMETYVQKVQLERYHTFLIFTATRFTTNDLLLAEKIRSMKKSFFFIRTKIDENVRGESRKRAFNEEAMLMKIRHDCAENLGDLLSNEEDIFLISNHEVDKWDFVRLTQAILDALSRYQRESLTLSLGKAITRSSAEIFQRKVNVLKGRIWMVSTASAAAAMVPLPGLSLAVDAGLILNELSLYRSQLGLPEEGSAEFAKLHVATKDKVLKVGLTTAAQLSGFLAPYAAEAAVEEATRYLPFVGLALAGGMSFGATYYGLYRLLGSVEDAALSVLKEAHEKTAADLEID</sequence>
<evidence type="ECO:0000313" key="6">
    <source>
        <dbReference type="EMBL" id="KAK2550965.1"/>
    </source>
</evidence>
<reference evidence="6" key="1">
    <citation type="journal article" date="2023" name="G3 (Bethesda)">
        <title>Whole genome assembly and annotation of the endangered Caribbean coral Acropora cervicornis.</title>
        <authorList>
            <person name="Selwyn J.D."/>
            <person name="Vollmer S.V."/>
        </authorList>
    </citation>
    <scope>NUCLEOTIDE SEQUENCE</scope>
    <source>
        <strain evidence="6">K2</strain>
    </source>
</reference>
<dbReference type="InterPro" id="IPR030385">
    <property type="entry name" value="G_IRG_dom"/>
</dbReference>
<dbReference type="PANTHER" id="PTHR32341">
    <property type="entry name" value="INTERFERON-INDUCIBLE GTPASE"/>
    <property type="match status" value="1"/>
</dbReference>
<accession>A0AAD9PXM2</accession>
<comment type="caution">
    <text evidence="6">The sequence shown here is derived from an EMBL/GenBank/DDBJ whole genome shotgun (WGS) entry which is preliminary data.</text>
</comment>
<reference evidence="6" key="2">
    <citation type="journal article" date="2023" name="Science">
        <title>Genomic signatures of disease resistance in endangered staghorn corals.</title>
        <authorList>
            <person name="Vollmer S.V."/>
            <person name="Selwyn J.D."/>
            <person name="Despard B.A."/>
            <person name="Roesel C.L."/>
        </authorList>
    </citation>
    <scope>NUCLEOTIDE SEQUENCE</scope>
    <source>
        <strain evidence="6">K2</strain>
    </source>
</reference>
<evidence type="ECO:0000256" key="2">
    <source>
        <dbReference type="ARBA" id="ARBA00022741"/>
    </source>
</evidence>
<feature type="domain" description="IRG-type G" evidence="5">
    <location>
        <begin position="47"/>
        <end position="228"/>
    </location>
</feature>
<dbReference type="Pfam" id="PF05049">
    <property type="entry name" value="IIGP"/>
    <property type="match status" value="2"/>
</dbReference>
<evidence type="ECO:0000256" key="3">
    <source>
        <dbReference type="ARBA" id="ARBA00022801"/>
    </source>
</evidence>
<dbReference type="GO" id="GO:0005525">
    <property type="term" value="F:GTP binding"/>
    <property type="evidence" value="ECO:0007669"/>
    <property type="project" value="UniProtKB-KW"/>
</dbReference>
<dbReference type="FunFam" id="3.40.50.300:FF:000541">
    <property type="entry name" value="Immunity related GTPase M"/>
    <property type="match status" value="2"/>
</dbReference>
<gene>
    <name evidence="6" type="ORF">P5673_028176</name>
</gene>
<dbReference type="Proteomes" id="UP001249851">
    <property type="component" value="Unassembled WGS sequence"/>
</dbReference>